<organism evidence="2 3">
    <name type="scientific">Diploscapter pachys</name>
    <dbReference type="NCBI Taxonomy" id="2018661"/>
    <lineage>
        <taxon>Eukaryota</taxon>
        <taxon>Metazoa</taxon>
        <taxon>Ecdysozoa</taxon>
        <taxon>Nematoda</taxon>
        <taxon>Chromadorea</taxon>
        <taxon>Rhabditida</taxon>
        <taxon>Rhabditina</taxon>
        <taxon>Rhabditomorpha</taxon>
        <taxon>Rhabditoidea</taxon>
        <taxon>Rhabditidae</taxon>
        <taxon>Diploscapter</taxon>
    </lineage>
</organism>
<dbReference type="AlphaFoldDB" id="A0A2A2LV16"/>
<dbReference type="Gene3D" id="3.40.50.300">
    <property type="entry name" value="P-loop containing nucleotide triphosphate hydrolases"/>
    <property type="match status" value="1"/>
</dbReference>
<gene>
    <name evidence="2" type="ORF">WR25_07660</name>
</gene>
<dbReference type="OrthoDB" id="6500128at2759"/>
<protein>
    <recommendedName>
        <fullName evidence="1">ABC transporter domain-containing protein</fullName>
    </recommendedName>
</protein>
<dbReference type="GO" id="GO:0016887">
    <property type="term" value="F:ATP hydrolysis activity"/>
    <property type="evidence" value="ECO:0007669"/>
    <property type="project" value="InterPro"/>
</dbReference>
<dbReference type="PANTHER" id="PTHR43394">
    <property type="entry name" value="ATP-DEPENDENT PERMEASE MDL1, MITOCHONDRIAL"/>
    <property type="match status" value="1"/>
</dbReference>
<name>A0A2A2LV16_9BILA</name>
<dbReference type="STRING" id="2018661.A0A2A2LV16"/>
<evidence type="ECO:0000313" key="2">
    <source>
        <dbReference type="EMBL" id="PAV90039.1"/>
    </source>
</evidence>
<dbReference type="SUPFAM" id="SSF52540">
    <property type="entry name" value="P-loop containing nucleoside triphosphate hydrolases"/>
    <property type="match status" value="1"/>
</dbReference>
<comment type="caution">
    <text evidence="2">The sequence shown here is derived from an EMBL/GenBank/DDBJ whole genome shotgun (WGS) entry which is preliminary data.</text>
</comment>
<proteinExistence type="predicted"/>
<feature type="domain" description="ABC transporter" evidence="1">
    <location>
        <begin position="10"/>
        <end position="46"/>
    </location>
</feature>
<dbReference type="Pfam" id="PF00005">
    <property type="entry name" value="ABC_tran"/>
    <property type="match status" value="1"/>
</dbReference>
<evidence type="ECO:0000313" key="3">
    <source>
        <dbReference type="Proteomes" id="UP000218231"/>
    </source>
</evidence>
<dbReference type="EMBL" id="LIAE01006407">
    <property type="protein sequence ID" value="PAV90039.1"/>
    <property type="molecule type" value="Genomic_DNA"/>
</dbReference>
<dbReference type="GO" id="GO:0015421">
    <property type="term" value="F:ABC-type oligopeptide transporter activity"/>
    <property type="evidence" value="ECO:0007669"/>
    <property type="project" value="TreeGrafter"/>
</dbReference>
<dbReference type="PANTHER" id="PTHR43394:SF1">
    <property type="entry name" value="ATP-BINDING CASSETTE SUB-FAMILY B MEMBER 10, MITOCHONDRIAL"/>
    <property type="match status" value="1"/>
</dbReference>
<dbReference type="InterPro" id="IPR003439">
    <property type="entry name" value="ABC_transporter-like_ATP-bd"/>
</dbReference>
<keyword evidence="3" id="KW-1185">Reference proteome</keyword>
<dbReference type="InterPro" id="IPR027417">
    <property type="entry name" value="P-loop_NTPase"/>
</dbReference>
<accession>A0A2A2LV16</accession>
<sequence>MNRIGGLTGHLDEGGKNLSYGEKQLLSICRILLARPRIVLIDEATSHIDSASHRRVIQLLMSRLPSATLISILHVLEGLEAYDIVIEMDNGKILKQYNPKETGTTTDTGELQL</sequence>
<dbReference type="Proteomes" id="UP000218231">
    <property type="component" value="Unassembled WGS sequence"/>
</dbReference>
<evidence type="ECO:0000259" key="1">
    <source>
        <dbReference type="Pfam" id="PF00005"/>
    </source>
</evidence>
<reference evidence="2 3" key="1">
    <citation type="journal article" date="2017" name="Curr. Biol.">
        <title>Genome architecture and evolution of a unichromosomal asexual nematode.</title>
        <authorList>
            <person name="Fradin H."/>
            <person name="Zegar C."/>
            <person name="Gutwein M."/>
            <person name="Lucas J."/>
            <person name="Kovtun M."/>
            <person name="Corcoran D."/>
            <person name="Baugh L.R."/>
            <person name="Kiontke K."/>
            <person name="Gunsalus K."/>
            <person name="Fitch D.H."/>
            <person name="Piano F."/>
        </authorList>
    </citation>
    <scope>NUCLEOTIDE SEQUENCE [LARGE SCALE GENOMIC DNA]</scope>
    <source>
        <strain evidence="2">PF1309</strain>
    </source>
</reference>
<dbReference type="InterPro" id="IPR039421">
    <property type="entry name" value="Type_1_exporter"/>
</dbReference>
<dbReference type="GO" id="GO:0005524">
    <property type="term" value="F:ATP binding"/>
    <property type="evidence" value="ECO:0007669"/>
    <property type="project" value="InterPro"/>
</dbReference>